<reference evidence="1 2" key="1">
    <citation type="submission" date="2017-09" db="EMBL/GenBank/DDBJ databases">
        <authorList>
            <person name="Lee N."/>
            <person name="Cho B.-K."/>
        </authorList>
    </citation>
    <scope>NUCLEOTIDE SEQUENCE [LARGE SCALE GENOMIC DNA]</scope>
    <source>
        <strain evidence="1 2">ATCC 13879</strain>
    </source>
</reference>
<accession>A0ABX6B7L1</accession>
<evidence type="ECO:0000313" key="2">
    <source>
        <dbReference type="Proteomes" id="UP000326041"/>
    </source>
</evidence>
<evidence type="ECO:0000313" key="1">
    <source>
        <dbReference type="EMBL" id="QEV10059.1"/>
    </source>
</evidence>
<dbReference type="RefSeq" id="WP_055605137.1">
    <property type="nucleotide sequence ID" value="NZ_CP023697.1"/>
</dbReference>
<name>A0ABX6B7L1_9ACTN</name>
<dbReference type="Proteomes" id="UP000326041">
    <property type="component" value="Chromosome"/>
</dbReference>
<dbReference type="GeneID" id="95533890"/>
<protein>
    <submittedName>
        <fullName evidence="1">Uncharacterized protein</fullName>
    </submittedName>
</protein>
<dbReference type="EMBL" id="CP023697">
    <property type="protein sequence ID" value="QEV10059.1"/>
    <property type="molecule type" value="Genomic_DNA"/>
</dbReference>
<keyword evidence="2" id="KW-1185">Reference proteome</keyword>
<sequence>MAMVGLFWITEDSVYVGAEPEGTTSGVRLTGHGVELLGRERAGSWSWDEIRGIEVADVPVRRTVRRHAAIAFDLVSALLGQEPEQPPFFTVRVTTGGGTVGTSPFAAITGGIYGPTEYELSLALLRRLVDGGGTGLDDLLAWRRDHGTAATPGREERELLLLKWAGGRGPH</sequence>
<organism evidence="1 2">
    <name type="scientific">Streptomyces prasinus</name>
    <dbReference type="NCBI Taxonomy" id="67345"/>
    <lineage>
        <taxon>Bacteria</taxon>
        <taxon>Bacillati</taxon>
        <taxon>Actinomycetota</taxon>
        <taxon>Actinomycetes</taxon>
        <taxon>Kitasatosporales</taxon>
        <taxon>Streptomycetaceae</taxon>
        <taxon>Streptomyces</taxon>
    </lineage>
</organism>
<gene>
    <name evidence="1" type="ORF">CP972_04835</name>
</gene>
<proteinExistence type="predicted"/>